<dbReference type="PANTHER" id="PTHR28108:SF1">
    <property type="entry name" value="SWR1-COMPLEX PROTEIN 3"/>
    <property type="match status" value="1"/>
</dbReference>
<feature type="compositionally biased region" description="Basic and acidic residues" evidence="1">
    <location>
        <begin position="157"/>
        <end position="176"/>
    </location>
</feature>
<evidence type="ECO:0000259" key="2">
    <source>
        <dbReference type="Pfam" id="PF24707"/>
    </source>
</evidence>
<feature type="compositionally biased region" description="Low complexity" evidence="1">
    <location>
        <begin position="194"/>
        <end position="216"/>
    </location>
</feature>
<feature type="domain" description="Swc3 C-terminal" evidence="3">
    <location>
        <begin position="406"/>
        <end position="514"/>
    </location>
</feature>
<proteinExistence type="predicted"/>
<name>A0A1E4SM67_9ASCO</name>
<feature type="compositionally biased region" description="Pro residues" evidence="1">
    <location>
        <begin position="217"/>
        <end position="226"/>
    </location>
</feature>
<evidence type="ECO:0000259" key="3">
    <source>
        <dbReference type="Pfam" id="PF26242"/>
    </source>
</evidence>
<feature type="compositionally biased region" description="Polar residues" evidence="1">
    <location>
        <begin position="264"/>
        <end position="279"/>
    </location>
</feature>
<organism evidence="4 5">
    <name type="scientific">Suhomyces tanzawaensis NRRL Y-17324</name>
    <dbReference type="NCBI Taxonomy" id="984487"/>
    <lineage>
        <taxon>Eukaryota</taxon>
        <taxon>Fungi</taxon>
        <taxon>Dikarya</taxon>
        <taxon>Ascomycota</taxon>
        <taxon>Saccharomycotina</taxon>
        <taxon>Pichiomycetes</taxon>
        <taxon>Debaryomycetaceae</taxon>
        <taxon>Suhomyces</taxon>
    </lineage>
</organism>
<sequence>MPPRMRRRITSARREQIETEQKQLSQAIVRPFDVVSGMPVSYNSPPHGHYEDVLKMPLTIKDTGVLYRSLMKSRFTYVFLCPMFRLYWVKQSSYAKKLAEQDKPIPKTLRDDILNDREPILSLDLSARDVMVKLCDASLTLGPHSFEIRLFIAKDERSEKKNKDKEKDKETKDQKDTPQNPSPLSSTTVPAKPLGSFNSSNTTSSTTGLATSAPASTPKPPIPTSTPPSIGVSSTPKPPSFLLSGSSASRPGGFQPTTTQPPTSTLNRSAPSTPTTSAVKPSLQLGASSSTTTTPKPPTTAPSSTPAPAPKSDLTNMQSIENTIMISNLNAIARQDESLNKLMKIVALGSASPQQIVTFQGYIKRAREMGPQPHHAYLFQLNTTDSNGYRRPLKEKKERKPEVPRDQKLTAFQEKYVNNATLIFEYVENANVRFMLPKDAIIEVLSPKLIKKDDGTEEEDDNRDMIVSFIWVHNWKEVEVYEQKLKLYNEKVKEREEEERKKEEEKKKEEEQRQKEEEERIAAANAEAETEKTKSDETEATTSKKKPPARKAAPKKLEKPIEPEVKFTPMSFTVHGIPSKYVPIFVNSVPPLEKAQEKMTTILNTGTRIASFHLWYQVDGKLDEKLAEEVRSQLVQEEKKMTGVTGGDKIAALAAKKRKL</sequence>
<feature type="domain" description="Swc3 C-terminal" evidence="3">
    <location>
        <begin position="527"/>
        <end position="636"/>
    </location>
</feature>
<feature type="compositionally biased region" description="Basic and acidic residues" evidence="1">
    <location>
        <begin position="492"/>
        <end position="521"/>
    </location>
</feature>
<feature type="compositionally biased region" description="Low complexity" evidence="1">
    <location>
        <begin position="251"/>
        <end position="263"/>
    </location>
</feature>
<dbReference type="GeneID" id="30982840"/>
<accession>A0A1E4SM67</accession>
<dbReference type="PANTHER" id="PTHR28108">
    <property type="entry name" value="SWR1-COMPLEX PROTEIN 3"/>
    <property type="match status" value="1"/>
</dbReference>
<dbReference type="InterPro" id="IPR037651">
    <property type="entry name" value="Swc3"/>
</dbReference>
<evidence type="ECO:0000313" key="5">
    <source>
        <dbReference type="Proteomes" id="UP000094285"/>
    </source>
</evidence>
<evidence type="ECO:0000256" key="1">
    <source>
        <dbReference type="SAM" id="MobiDB-lite"/>
    </source>
</evidence>
<feature type="region of interest" description="Disordered" evidence="1">
    <location>
        <begin position="157"/>
        <end position="314"/>
    </location>
</feature>
<feature type="compositionally biased region" description="Polar residues" evidence="1">
    <location>
        <begin position="177"/>
        <end position="189"/>
    </location>
</feature>
<dbReference type="Proteomes" id="UP000094285">
    <property type="component" value="Unassembled WGS sequence"/>
</dbReference>
<feature type="region of interest" description="Disordered" evidence="1">
    <location>
        <begin position="1"/>
        <end position="22"/>
    </location>
</feature>
<dbReference type="InterPro" id="IPR058986">
    <property type="entry name" value="Swc3_C"/>
</dbReference>
<dbReference type="GO" id="GO:0000812">
    <property type="term" value="C:Swr1 complex"/>
    <property type="evidence" value="ECO:0007669"/>
    <property type="project" value="InterPro"/>
</dbReference>
<dbReference type="InterPro" id="IPR057558">
    <property type="entry name" value="Swc3_dom"/>
</dbReference>
<feature type="region of interest" description="Disordered" evidence="1">
    <location>
        <begin position="492"/>
        <end position="560"/>
    </location>
</feature>
<gene>
    <name evidence="4" type="ORF">CANTADRAFT_36918</name>
</gene>
<feature type="compositionally biased region" description="Basic residues" evidence="1">
    <location>
        <begin position="1"/>
        <end position="11"/>
    </location>
</feature>
<dbReference type="GO" id="GO:0140849">
    <property type="term" value="F:ATP-dependent H2AZ histone chaperone activity"/>
    <property type="evidence" value="ECO:0007669"/>
    <property type="project" value="InterPro"/>
</dbReference>
<dbReference type="Pfam" id="PF26242">
    <property type="entry name" value="Swc3_C"/>
    <property type="match status" value="2"/>
</dbReference>
<feature type="compositionally biased region" description="Basic residues" evidence="1">
    <location>
        <begin position="543"/>
        <end position="554"/>
    </location>
</feature>
<feature type="compositionally biased region" description="Pro residues" evidence="1">
    <location>
        <begin position="295"/>
        <end position="309"/>
    </location>
</feature>
<feature type="compositionally biased region" description="Basic and acidic residues" evidence="1">
    <location>
        <begin position="12"/>
        <end position="21"/>
    </location>
</feature>
<feature type="non-terminal residue" evidence="4">
    <location>
        <position position="660"/>
    </location>
</feature>
<dbReference type="RefSeq" id="XP_020065629.1">
    <property type="nucleotide sequence ID" value="XM_020208703.1"/>
</dbReference>
<dbReference type="OrthoDB" id="4097064at2759"/>
<dbReference type="STRING" id="984487.A0A1E4SM67"/>
<protein>
    <recommendedName>
        <fullName evidence="6">SWR1-complex protein 3</fullName>
    </recommendedName>
</protein>
<reference evidence="5" key="1">
    <citation type="submission" date="2016-05" db="EMBL/GenBank/DDBJ databases">
        <title>Comparative genomics of biotechnologically important yeasts.</title>
        <authorList>
            <consortium name="DOE Joint Genome Institute"/>
            <person name="Riley R."/>
            <person name="Haridas S."/>
            <person name="Wolfe K.H."/>
            <person name="Lopes M.R."/>
            <person name="Hittinger C.T."/>
            <person name="Goker M."/>
            <person name="Salamov A."/>
            <person name="Wisecaver J."/>
            <person name="Long T.M."/>
            <person name="Aerts A.L."/>
            <person name="Barry K."/>
            <person name="Choi C."/>
            <person name="Clum A."/>
            <person name="Coughlan A.Y."/>
            <person name="Deshpande S."/>
            <person name="Douglass A.P."/>
            <person name="Hanson S.J."/>
            <person name="Klenk H.-P."/>
            <person name="Labutti K."/>
            <person name="Lapidus A."/>
            <person name="Lindquist E."/>
            <person name="Lipzen A."/>
            <person name="Meier-Kolthoff J.P."/>
            <person name="Ohm R.A."/>
            <person name="Otillar R.P."/>
            <person name="Pangilinan J."/>
            <person name="Peng Y."/>
            <person name="Rokas A."/>
            <person name="Rosa C.A."/>
            <person name="Scheuner C."/>
            <person name="Sibirny A.A."/>
            <person name="Slot J.C."/>
            <person name="Stielow J.B."/>
            <person name="Sun H."/>
            <person name="Kurtzman C.P."/>
            <person name="Blackwell M."/>
            <person name="Grigoriev I.V."/>
            <person name="Jeffries T.W."/>
        </authorList>
    </citation>
    <scope>NUCLEOTIDE SEQUENCE [LARGE SCALE GENOMIC DNA]</scope>
    <source>
        <strain evidence="5">NRRL Y-17324</strain>
    </source>
</reference>
<feature type="domain" description="SWR1-complex protein 3" evidence="2">
    <location>
        <begin position="30"/>
        <end position="157"/>
    </location>
</feature>
<keyword evidence="5" id="KW-1185">Reference proteome</keyword>
<dbReference type="EMBL" id="KV453910">
    <property type="protein sequence ID" value="ODV80507.1"/>
    <property type="molecule type" value="Genomic_DNA"/>
</dbReference>
<evidence type="ECO:0008006" key="6">
    <source>
        <dbReference type="Google" id="ProtNLM"/>
    </source>
</evidence>
<evidence type="ECO:0000313" key="4">
    <source>
        <dbReference type="EMBL" id="ODV80507.1"/>
    </source>
</evidence>
<dbReference type="Pfam" id="PF24707">
    <property type="entry name" value="Swc3"/>
    <property type="match status" value="1"/>
</dbReference>
<dbReference type="AlphaFoldDB" id="A0A1E4SM67"/>